<keyword evidence="4" id="KW-0833">Ubl conjugation pathway</keyword>
<name>A0A132ADP7_SARSC</name>
<evidence type="ECO:0000256" key="4">
    <source>
        <dbReference type="ARBA" id="ARBA00022786"/>
    </source>
</evidence>
<feature type="region of interest" description="Disordered" evidence="6">
    <location>
        <begin position="464"/>
        <end position="519"/>
    </location>
</feature>
<dbReference type="SMART" id="SM00320">
    <property type="entry name" value="WD40"/>
    <property type="match status" value="4"/>
</dbReference>
<evidence type="ECO:0000256" key="2">
    <source>
        <dbReference type="ARBA" id="ARBA00022574"/>
    </source>
</evidence>
<dbReference type="InterPro" id="IPR001680">
    <property type="entry name" value="WD40_rpt"/>
</dbReference>
<proteinExistence type="inferred from homology"/>
<evidence type="ECO:0000313" key="8">
    <source>
        <dbReference type="Proteomes" id="UP000616769"/>
    </source>
</evidence>
<organism evidence="7 8">
    <name type="scientific">Sarcoptes scabiei</name>
    <name type="common">Itch mite</name>
    <name type="synonym">Acarus scabiei</name>
    <dbReference type="NCBI Taxonomy" id="52283"/>
    <lineage>
        <taxon>Eukaryota</taxon>
        <taxon>Metazoa</taxon>
        <taxon>Ecdysozoa</taxon>
        <taxon>Arthropoda</taxon>
        <taxon>Chelicerata</taxon>
        <taxon>Arachnida</taxon>
        <taxon>Acari</taxon>
        <taxon>Acariformes</taxon>
        <taxon>Sarcoptiformes</taxon>
        <taxon>Astigmata</taxon>
        <taxon>Psoroptidia</taxon>
        <taxon>Sarcoptoidea</taxon>
        <taxon>Sarcoptidae</taxon>
        <taxon>Sarcoptinae</taxon>
        <taxon>Sarcoptes</taxon>
    </lineage>
</organism>
<keyword evidence="3" id="KW-0677">Repeat</keyword>
<evidence type="ECO:0000256" key="6">
    <source>
        <dbReference type="SAM" id="MobiDB-lite"/>
    </source>
</evidence>
<evidence type="ECO:0000313" key="7">
    <source>
        <dbReference type="EMBL" id="KPM09053.1"/>
    </source>
</evidence>
<evidence type="ECO:0000256" key="5">
    <source>
        <dbReference type="ARBA" id="ARBA00038344"/>
    </source>
</evidence>
<dbReference type="PROSITE" id="PS50294">
    <property type="entry name" value="WD_REPEATS_REGION"/>
    <property type="match status" value="2"/>
</dbReference>
<gene>
    <name evidence="7" type="ORF">QR98_0075830</name>
</gene>
<dbReference type="InterPro" id="IPR036322">
    <property type="entry name" value="WD40_repeat_dom_sf"/>
</dbReference>
<dbReference type="GO" id="GO:0005634">
    <property type="term" value="C:nucleus"/>
    <property type="evidence" value="ECO:0007669"/>
    <property type="project" value="TreeGrafter"/>
</dbReference>
<comment type="similarity">
    <text evidence="5">Belongs to the WD repeat cdt2 family.</text>
</comment>
<dbReference type="SUPFAM" id="SSF50978">
    <property type="entry name" value="WD40 repeat-like"/>
    <property type="match status" value="1"/>
</dbReference>
<dbReference type="VEuPathDB" id="VectorBase:SSCA009164"/>
<reference evidence="7 8" key="1">
    <citation type="journal article" date="2015" name="Parasit. Vectors">
        <title>Draft genome of the scabies mite.</title>
        <authorList>
            <person name="Rider S.D.Jr."/>
            <person name="Morgan M.S."/>
            <person name="Arlian L.G."/>
        </authorList>
    </citation>
    <scope>NUCLEOTIDE SEQUENCE [LARGE SCALE GENOMIC DNA]</scope>
    <source>
        <strain evidence="7">Arlian Lab</strain>
    </source>
</reference>
<feature type="compositionally biased region" description="Basic and acidic residues" evidence="6">
    <location>
        <begin position="480"/>
        <end position="517"/>
    </location>
</feature>
<evidence type="ECO:0000256" key="3">
    <source>
        <dbReference type="ARBA" id="ARBA00022737"/>
    </source>
</evidence>
<comment type="caution">
    <text evidence="7">The sequence shown here is derived from an EMBL/GenBank/DDBJ whole genome shotgun (WGS) entry which is preliminary data.</text>
</comment>
<accession>A0A132ADP7</accession>
<dbReference type="GO" id="GO:0030674">
    <property type="term" value="F:protein-macromolecule adaptor activity"/>
    <property type="evidence" value="ECO:0007669"/>
    <property type="project" value="TreeGrafter"/>
</dbReference>
<dbReference type="Proteomes" id="UP000616769">
    <property type="component" value="Unassembled WGS sequence"/>
</dbReference>
<protein>
    <submittedName>
        <fullName evidence="7">WD domain containing protein 18</fullName>
    </submittedName>
</protein>
<dbReference type="PROSITE" id="PS50082">
    <property type="entry name" value="WD_REPEATS_2"/>
    <property type="match status" value="3"/>
</dbReference>
<dbReference type="PANTHER" id="PTHR22852">
    <property type="entry name" value="LETHAL 2 DENTICLELESS PROTEIN RETINOIC ACID-REGULATED NUCLEAR MATRIX-ASSOCIATED PROTEIN"/>
    <property type="match status" value="1"/>
</dbReference>
<comment type="pathway">
    <text evidence="1">Protein modification; protein ubiquitination.</text>
</comment>
<dbReference type="GO" id="GO:0043161">
    <property type="term" value="P:proteasome-mediated ubiquitin-dependent protein catabolic process"/>
    <property type="evidence" value="ECO:0007669"/>
    <property type="project" value="TreeGrafter"/>
</dbReference>
<sequence>MNIVSLFHQRQYGLSNHYCPAFRQNSCSNHFRYLPSNSFRSLQALRFNLYSDNDLDLEDSPLTTFAKNRNGLFVIATDYGHLNIIDDSFRKICNFDAHCSAIFDVQWHPDQESFLTAAGDRSIALWNTISQKAIYSLQDAHDGSVKKLSFQTSNVFASGGRDGSIKLWDLRINAIKPGPVLMIPDSHIQCLPPISNQENLNRIKLTPRQRSRTSIRNKKFNNNPSNVVTCVQFHPNNTNLLFSSGVSDAYIKVWDVRSCCRRYQCNNVANPNRFYSSKNIQPIRYSHGYSHFIFNHSIASFGDDYLLCGGSDGIVSIWNCQIKSPACAKNDPSIVIENRKPIYSIDTQTSDEVPCVLGDFESQNIYIGTPYAFWKCSFAMPPNEIHKVSDRNTPNTIVPIGESDRLTSICSPYDSSGEPSQTFRIDLKRSSSFKDQYQSSSKIRPLTSITNWFNSSSFSETKRLKSNEEQSSFTSKRSRNSLESEDVHCDDLSDIENRKSKSTSHKNDRLSLRQKSKEKIHRNRLKRDLFNNNRKIKDYFAAIQTELDR</sequence>
<evidence type="ECO:0000256" key="1">
    <source>
        <dbReference type="ARBA" id="ARBA00004906"/>
    </source>
</evidence>
<dbReference type="EMBL" id="JXLN01013060">
    <property type="protein sequence ID" value="KPM09053.1"/>
    <property type="molecule type" value="Genomic_DNA"/>
</dbReference>
<dbReference type="InterPro" id="IPR015943">
    <property type="entry name" value="WD40/YVTN_repeat-like_dom_sf"/>
</dbReference>
<dbReference type="OrthoDB" id="1898560at2759"/>
<keyword evidence="2" id="KW-0853">WD repeat</keyword>
<dbReference type="InterPro" id="IPR020472">
    <property type="entry name" value="WD40_PAC1"/>
</dbReference>
<dbReference type="PANTHER" id="PTHR22852:SF0">
    <property type="entry name" value="DENTICLELESS PROTEIN HOMOLOG"/>
    <property type="match status" value="1"/>
</dbReference>
<dbReference type="Pfam" id="PF00400">
    <property type="entry name" value="WD40"/>
    <property type="match status" value="3"/>
</dbReference>
<dbReference type="AlphaFoldDB" id="A0A132ADP7"/>
<dbReference type="Gene3D" id="2.130.10.10">
    <property type="entry name" value="YVTN repeat-like/Quinoprotein amine dehydrogenase"/>
    <property type="match status" value="1"/>
</dbReference>
<dbReference type="PRINTS" id="PR00320">
    <property type="entry name" value="GPROTEINBRPT"/>
</dbReference>
<dbReference type="InterPro" id="IPR051865">
    <property type="entry name" value="WD-repeat_CDT2_adapter"/>
</dbReference>